<evidence type="ECO:0000313" key="3">
    <source>
        <dbReference type="Proteomes" id="UP000249610"/>
    </source>
</evidence>
<dbReference type="Proteomes" id="UP000249610">
    <property type="component" value="Unassembled WGS sequence"/>
</dbReference>
<comment type="caution">
    <text evidence="2">The sequence shown here is derived from an EMBL/GenBank/DDBJ whole genome shotgun (WGS) entry which is preliminary data.</text>
</comment>
<dbReference type="RefSeq" id="WP_111612324.1">
    <property type="nucleotide sequence ID" value="NZ_QLLK01000008.1"/>
</dbReference>
<feature type="domain" description="Abortive infection protein-like C-terminal" evidence="1">
    <location>
        <begin position="194"/>
        <end position="246"/>
    </location>
</feature>
<name>A0A327P743_9BACT</name>
<gene>
    <name evidence="2" type="ORF">LV83_02996</name>
</gene>
<dbReference type="Pfam" id="PF14355">
    <property type="entry name" value="Abi_C"/>
    <property type="match status" value="1"/>
</dbReference>
<sequence>MAKLSYEDKVYLEKYLQMEGGWVLDFNNESLKRFIYENIKLDISDKKYEIIGTSKAKRLRALWDLEPDYQLGKLIKSFILYYKAKRLVNPSLFNASEDLEKSCEKIGEKLFQKGVSPHIDSISPIDDDHDFSRLAITIKDYIEKNEPELALDRLHTFYVKFIRGLCARHKIQFSTSESLNAIFGKYLKFVTNLRIVESDMTISILKYSINILEKFNDVRNNRSLAHDNKILNYRESLYIFDALARLKGFIDGLEDEISLENKKGQENGLLDKGDLF</sequence>
<protein>
    <submittedName>
        <fullName evidence="2">Abortive infection Abi-like protein</fullName>
    </submittedName>
</protein>
<evidence type="ECO:0000313" key="2">
    <source>
        <dbReference type="EMBL" id="RAI88078.1"/>
    </source>
</evidence>
<reference evidence="2 3" key="1">
    <citation type="submission" date="2018-06" db="EMBL/GenBank/DDBJ databases">
        <title>Genomic Encyclopedia of Archaeal and Bacterial Type Strains, Phase II (KMG-II): from individual species to whole genera.</title>
        <authorList>
            <person name="Goeker M."/>
        </authorList>
    </citation>
    <scope>NUCLEOTIDE SEQUENCE [LARGE SCALE GENOMIC DNA]</scope>
    <source>
        <strain evidence="2 3">DSM 23446</strain>
    </source>
</reference>
<dbReference type="InterPro" id="IPR026001">
    <property type="entry name" value="Abi-like_C"/>
</dbReference>
<organism evidence="2 3">
    <name type="scientific">Algoriphagus yeomjeoni</name>
    <dbReference type="NCBI Taxonomy" id="291403"/>
    <lineage>
        <taxon>Bacteria</taxon>
        <taxon>Pseudomonadati</taxon>
        <taxon>Bacteroidota</taxon>
        <taxon>Cytophagia</taxon>
        <taxon>Cytophagales</taxon>
        <taxon>Cyclobacteriaceae</taxon>
        <taxon>Algoriphagus</taxon>
    </lineage>
</organism>
<dbReference type="EMBL" id="QLLK01000008">
    <property type="protein sequence ID" value="RAI88078.1"/>
    <property type="molecule type" value="Genomic_DNA"/>
</dbReference>
<dbReference type="OrthoDB" id="5521926at2"/>
<keyword evidence="3" id="KW-1185">Reference proteome</keyword>
<proteinExistence type="predicted"/>
<evidence type="ECO:0000259" key="1">
    <source>
        <dbReference type="Pfam" id="PF14355"/>
    </source>
</evidence>
<dbReference type="AlphaFoldDB" id="A0A327P743"/>
<accession>A0A327P743</accession>